<organism evidence="2 3">
    <name type="scientific">Sulfurimonas diazotrophicus</name>
    <dbReference type="NCBI Taxonomy" id="3131939"/>
    <lineage>
        <taxon>Bacteria</taxon>
        <taxon>Pseudomonadati</taxon>
        <taxon>Campylobacterota</taxon>
        <taxon>Epsilonproteobacteria</taxon>
        <taxon>Campylobacterales</taxon>
        <taxon>Sulfurimonadaceae</taxon>
        <taxon>Sulfurimonas</taxon>
    </lineage>
</organism>
<evidence type="ECO:0000313" key="2">
    <source>
        <dbReference type="EMBL" id="XAU15941.1"/>
    </source>
</evidence>
<proteinExistence type="predicted"/>
<evidence type="ECO:0000256" key="1">
    <source>
        <dbReference type="SAM" id="Phobius"/>
    </source>
</evidence>
<keyword evidence="1" id="KW-1133">Transmembrane helix</keyword>
<keyword evidence="1" id="KW-0472">Membrane</keyword>
<accession>A0ABZ3HBN6</accession>
<keyword evidence="1" id="KW-0812">Transmembrane</keyword>
<keyword evidence="3" id="KW-1185">Reference proteome</keyword>
<feature type="transmembrane region" description="Helical" evidence="1">
    <location>
        <begin position="6"/>
        <end position="22"/>
    </location>
</feature>
<dbReference type="RefSeq" id="WP_345971046.1">
    <property type="nucleotide sequence ID" value="NZ_CP147920.1"/>
</dbReference>
<evidence type="ECO:0000313" key="3">
    <source>
        <dbReference type="Proteomes" id="UP001447842"/>
    </source>
</evidence>
<protein>
    <submittedName>
        <fullName evidence="2">Uncharacterized protein</fullName>
    </submittedName>
</protein>
<dbReference type="EMBL" id="CP147920">
    <property type="protein sequence ID" value="XAU15941.1"/>
    <property type="molecule type" value="Genomic_DNA"/>
</dbReference>
<dbReference type="Proteomes" id="UP001447842">
    <property type="component" value="Chromosome"/>
</dbReference>
<sequence>MSYVYIVAVIALLYAGMHFFTELTHRQKLSMAGVVLLIIMGAVAWNRSVDTEQEHVRAVILKFNQHQTLECRGVEVNDRTFTLSVGTQSFIANAGTPHAGQIFDAAGCR</sequence>
<name>A0ABZ3HBN6_9BACT</name>
<gene>
    <name evidence="2" type="ORF">WCY31_04360</name>
</gene>
<feature type="transmembrane region" description="Helical" evidence="1">
    <location>
        <begin position="29"/>
        <end position="45"/>
    </location>
</feature>
<reference evidence="2 3" key="1">
    <citation type="submission" date="2024-03" db="EMBL/GenBank/DDBJ databases">
        <title>Sulfurimonas sp. HSL3-1.</title>
        <authorList>
            <person name="Wang S."/>
        </authorList>
    </citation>
    <scope>NUCLEOTIDE SEQUENCE [LARGE SCALE GENOMIC DNA]</scope>
    <source>
        <strain evidence="2 3">HSL3-1</strain>
    </source>
</reference>